<organism evidence="1 2">
    <name type="scientific">Acropora cervicornis</name>
    <name type="common">Staghorn coral</name>
    <dbReference type="NCBI Taxonomy" id="6130"/>
    <lineage>
        <taxon>Eukaryota</taxon>
        <taxon>Metazoa</taxon>
        <taxon>Cnidaria</taxon>
        <taxon>Anthozoa</taxon>
        <taxon>Hexacorallia</taxon>
        <taxon>Scleractinia</taxon>
        <taxon>Astrocoeniina</taxon>
        <taxon>Acroporidae</taxon>
        <taxon>Acropora</taxon>
    </lineage>
</organism>
<reference evidence="1" key="1">
    <citation type="journal article" date="2023" name="G3 (Bethesda)">
        <title>Whole genome assembly and annotation of the endangered Caribbean coral Acropora cervicornis.</title>
        <authorList>
            <person name="Selwyn J.D."/>
            <person name="Vollmer S.V."/>
        </authorList>
    </citation>
    <scope>NUCLEOTIDE SEQUENCE</scope>
    <source>
        <strain evidence="1">K2</strain>
    </source>
</reference>
<evidence type="ECO:0000313" key="1">
    <source>
        <dbReference type="EMBL" id="KAK2550180.1"/>
    </source>
</evidence>
<dbReference type="PANTHER" id="PTHR46670:SF3">
    <property type="entry name" value="ENDONUCLEASE_EXONUCLEASE_PHOSPHATASE DOMAIN-CONTAINING PROTEIN"/>
    <property type="match status" value="1"/>
</dbReference>
<proteinExistence type="predicted"/>
<comment type="caution">
    <text evidence="1">The sequence shown here is derived from an EMBL/GenBank/DDBJ whole genome shotgun (WGS) entry which is preliminary data.</text>
</comment>
<dbReference type="SUPFAM" id="SSF56219">
    <property type="entry name" value="DNase I-like"/>
    <property type="match status" value="1"/>
</dbReference>
<protein>
    <submittedName>
        <fullName evidence="1">Uncharacterized protein</fullName>
    </submittedName>
</protein>
<accession>A0AAD9PWY6</accession>
<feature type="non-terminal residue" evidence="1">
    <location>
        <position position="424"/>
    </location>
</feature>
<dbReference type="EMBL" id="JARQWQ010000114">
    <property type="protein sequence ID" value="KAK2550180.1"/>
    <property type="molecule type" value="Genomic_DNA"/>
</dbReference>
<keyword evidence="2" id="KW-1185">Reference proteome</keyword>
<gene>
    <name evidence="1" type="ORF">P5673_029216</name>
</gene>
<name>A0AAD9PWY6_ACRCE</name>
<evidence type="ECO:0000313" key="2">
    <source>
        <dbReference type="Proteomes" id="UP001249851"/>
    </source>
</evidence>
<dbReference type="Gene3D" id="3.60.10.10">
    <property type="entry name" value="Endonuclease/exonuclease/phosphatase"/>
    <property type="match status" value="1"/>
</dbReference>
<dbReference type="AlphaFoldDB" id="A0AAD9PWY6"/>
<sequence>MNTAHGLKHNNLFCNFALVSARSIRNKTLMLNDFIVEHDVDIFAITATWLCDSDFDDFFCSDICPAGYNFFHYPRTTSLGGVVAVLTKKPFKVEFSTYLEHLNLAPGLLLMSGDFNFHVDRPNDSDSRRFMSTLDSFDLNQHVVGATHRDGHTLDLIITRVSDDGLVSNCRVGDCISDHFAVHCDLQFKIPPLERKEITCRKTRSIDFTDFRYNLSNSCLVLDPADDLEALVRQYNVTLKSMLDTHAPLKTRTVTVRPYSPWFTEEIAIEKRKRRALKRRWRSTGLPSDYRSYVFQCDVVNSLLRSAKTSYYRDTVDKLLHTKVEARYPSSSSDHTLANSFVNFFCEKIVSPRSSLDSFTDFRESTSVLMDPSPPSCALSSFTVVTEEQLSVGSSKIKSCALDPVPAHVLKECLSVLLPAMTKI</sequence>
<dbReference type="InterPro" id="IPR036691">
    <property type="entry name" value="Endo/exonu/phosph_ase_sf"/>
</dbReference>
<reference evidence="1" key="2">
    <citation type="journal article" date="2023" name="Science">
        <title>Genomic signatures of disease resistance in endangered staghorn corals.</title>
        <authorList>
            <person name="Vollmer S.V."/>
            <person name="Selwyn J.D."/>
            <person name="Despard B.A."/>
            <person name="Roesel C.L."/>
        </authorList>
    </citation>
    <scope>NUCLEOTIDE SEQUENCE</scope>
    <source>
        <strain evidence="1">K2</strain>
    </source>
</reference>
<dbReference type="PANTHER" id="PTHR46670">
    <property type="entry name" value="ENDO/EXONUCLEASE/PHOSPHATASE DOMAIN-CONTAINING PROTEIN"/>
    <property type="match status" value="1"/>
</dbReference>
<dbReference type="Proteomes" id="UP001249851">
    <property type="component" value="Unassembled WGS sequence"/>
</dbReference>